<evidence type="ECO:0000313" key="7">
    <source>
        <dbReference type="EMBL" id="HIS30329.1"/>
    </source>
</evidence>
<evidence type="ECO:0000256" key="2">
    <source>
        <dbReference type="ARBA" id="ARBA00022475"/>
    </source>
</evidence>
<keyword evidence="2" id="KW-1003">Cell membrane</keyword>
<reference evidence="7" key="2">
    <citation type="journal article" date="2021" name="PeerJ">
        <title>Extensive microbial diversity within the chicken gut microbiome revealed by metagenomics and culture.</title>
        <authorList>
            <person name="Gilroy R."/>
            <person name="Ravi A."/>
            <person name="Getino M."/>
            <person name="Pursley I."/>
            <person name="Horton D.L."/>
            <person name="Alikhan N.F."/>
            <person name="Baker D."/>
            <person name="Gharbi K."/>
            <person name="Hall N."/>
            <person name="Watson M."/>
            <person name="Adriaenssens E.M."/>
            <person name="Foster-Nyarko E."/>
            <person name="Jarju S."/>
            <person name="Secka A."/>
            <person name="Antonio M."/>
            <person name="Oren A."/>
            <person name="Chaudhuri R.R."/>
            <person name="La Ragione R."/>
            <person name="Hildebrand F."/>
            <person name="Pallen M.J."/>
        </authorList>
    </citation>
    <scope>NUCLEOTIDE SEQUENCE</scope>
    <source>
        <strain evidence="7">CHK190-19873</strain>
    </source>
</reference>
<keyword evidence="3 6" id="KW-0812">Transmembrane</keyword>
<evidence type="ECO:0000256" key="3">
    <source>
        <dbReference type="ARBA" id="ARBA00022692"/>
    </source>
</evidence>
<dbReference type="GO" id="GO:0005886">
    <property type="term" value="C:plasma membrane"/>
    <property type="evidence" value="ECO:0007669"/>
    <property type="project" value="UniProtKB-SubCell"/>
</dbReference>
<feature type="transmembrane region" description="Helical" evidence="6">
    <location>
        <begin position="169"/>
        <end position="192"/>
    </location>
</feature>
<dbReference type="PANTHER" id="PTHR30213">
    <property type="entry name" value="INNER MEMBRANE PROTEIN YHJD"/>
    <property type="match status" value="1"/>
</dbReference>
<comment type="subcellular location">
    <subcellularLocation>
        <location evidence="1">Cell membrane</location>
        <topology evidence="1">Multi-pass membrane protein</topology>
    </subcellularLocation>
</comment>
<feature type="transmembrane region" description="Helical" evidence="6">
    <location>
        <begin position="85"/>
        <end position="107"/>
    </location>
</feature>
<dbReference type="AlphaFoldDB" id="A0A9D1ER48"/>
<feature type="transmembrane region" description="Helical" evidence="6">
    <location>
        <begin position="233"/>
        <end position="255"/>
    </location>
</feature>
<dbReference type="Pfam" id="PF03631">
    <property type="entry name" value="Virul_fac_BrkB"/>
    <property type="match status" value="1"/>
</dbReference>
<dbReference type="Proteomes" id="UP000823935">
    <property type="component" value="Unassembled WGS sequence"/>
</dbReference>
<dbReference type="PANTHER" id="PTHR30213:SF0">
    <property type="entry name" value="UPF0761 MEMBRANE PROTEIN YIHY"/>
    <property type="match status" value="1"/>
</dbReference>
<evidence type="ECO:0000256" key="1">
    <source>
        <dbReference type="ARBA" id="ARBA00004651"/>
    </source>
</evidence>
<sequence length="284" mass="32581">MRKLIQTIKESLNRSREARVDAYAAQTAFYIIMGFIPFIMLLLMLIPYTPVTEANVMELLQEIFPAAFWEFLEGIVRSIFVPNTAILSGTAIACLWACARGVMAITNGLNSIRGITETRNYFYRRARAVFYILILLLSLLLSMVLLVFGNELHTLLLDLLPGLQRISDLLIWLRTCVTLLILMLLLAAMYTWLPDVKIRFLSQLPGAAAAAVSWAVFSYFMSLYMTWTKRASIYGSLTTLVMIMLWVYVCMWLLFAGAQLNCYFFETRTAENRKKEKKDVEKRD</sequence>
<keyword evidence="4 6" id="KW-1133">Transmembrane helix</keyword>
<dbReference type="PIRSF" id="PIRSF035875">
    <property type="entry name" value="RNase_BN"/>
    <property type="match status" value="1"/>
</dbReference>
<evidence type="ECO:0000256" key="4">
    <source>
        <dbReference type="ARBA" id="ARBA00022989"/>
    </source>
</evidence>
<evidence type="ECO:0000256" key="5">
    <source>
        <dbReference type="ARBA" id="ARBA00023136"/>
    </source>
</evidence>
<evidence type="ECO:0000313" key="8">
    <source>
        <dbReference type="Proteomes" id="UP000823935"/>
    </source>
</evidence>
<organism evidence="7 8">
    <name type="scientific">Candidatus Limivivens intestinipullorum</name>
    <dbReference type="NCBI Taxonomy" id="2840858"/>
    <lineage>
        <taxon>Bacteria</taxon>
        <taxon>Bacillati</taxon>
        <taxon>Bacillota</taxon>
        <taxon>Clostridia</taxon>
        <taxon>Lachnospirales</taxon>
        <taxon>Lachnospiraceae</taxon>
        <taxon>Lachnospiraceae incertae sedis</taxon>
        <taxon>Candidatus Limivivens</taxon>
    </lineage>
</organism>
<dbReference type="EMBL" id="DVIQ01000012">
    <property type="protein sequence ID" value="HIS30329.1"/>
    <property type="molecule type" value="Genomic_DNA"/>
</dbReference>
<keyword evidence="5 6" id="KW-0472">Membrane</keyword>
<dbReference type="NCBIfam" id="TIGR00765">
    <property type="entry name" value="yihY_not_rbn"/>
    <property type="match status" value="1"/>
</dbReference>
<protein>
    <submittedName>
        <fullName evidence="7">YihY/virulence factor BrkB family protein</fullName>
    </submittedName>
</protein>
<dbReference type="InterPro" id="IPR017039">
    <property type="entry name" value="Virul_fac_BrkB"/>
</dbReference>
<feature type="transmembrane region" description="Helical" evidence="6">
    <location>
        <begin position="128"/>
        <end position="149"/>
    </location>
</feature>
<comment type="caution">
    <text evidence="7">The sequence shown here is derived from an EMBL/GenBank/DDBJ whole genome shotgun (WGS) entry which is preliminary data.</text>
</comment>
<feature type="transmembrane region" description="Helical" evidence="6">
    <location>
        <begin position="20"/>
        <end position="46"/>
    </location>
</feature>
<feature type="transmembrane region" description="Helical" evidence="6">
    <location>
        <begin position="204"/>
        <end position="227"/>
    </location>
</feature>
<gene>
    <name evidence="7" type="ORF">IAB44_02085</name>
</gene>
<evidence type="ECO:0000256" key="6">
    <source>
        <dbReference type="SAM" id="Phobius"/>
    </source>
</evidence>
<reference evidence="7" key="1">
    <citation type="submission" date="2020-10" db="EMBL/GenBank/DDBJ databases">
        <authorList>
            <person name="Gilroy R."/>
        </authorList>
    </citation>
    <scope>NUCLEOTIDE SEQUENCE</scope>
    <source>
        <strain evidence="7">CHK190-19873</strain>
    </source>
</reference>
<name>A0A9D1ER48_9FIRM</name>
<proteinExistence type="predicted"/>
<accession>A0A9D1ER48</accession>